<gene>
    <name evidence="1" type="ORF">EHQ83_11360</name>
</gene>
<accession>A0A7I0JM11</accession>
<comment type="caution">
    <text evidence="1">The sequence shown here is derived from an EMBL/GenBank/DDBJ whole genome shotgun (WGS) entry which is preliminary data.</text>
</comment>
<protein>
    <submittedName>
        <fullName evidence="1">Uncharacterized protein</fullName>
    </submittedName>
</protein>
<proteinExistence type="predicted"/>
<organism evidence="1 2">
    <name type="scientific">Leptospira yasudae</name>
    <dbReference type="NCBI Taxonomy" id="2202201"/>
    <lineage>
        <taxon>Bacteria</taxon>
        <taxon>Pseudomonadati</taxon>
        <taxon>Spirochaetota</taxon>
        <taxon>Spirochaetia</taxon>
        <taxon>Leptospirales</taxon>
        <taxon>Leptospiraceae</taxon>
        <taxon>Leptospira</taxon>
    </lineage>
</organism>
<name>A0A7I0JM11_9LEPT</name>
<evidence type="ECO:0000313" key="2">
    <source>
        <dbReference type="Proteomes" id="UP000297613"/>
    </source>
</evidence>
<evidence type="ECO:0000313" key="1">
    <source>
        <dbReference type="EMBL" id="TGL84279.1"/>
    </source>
</evidence>
<dbReference type="AlphaFoldDB" id="A0A7I0JM11"/>
<reference evidence="1 2" key="1">
    <citation type="journal article" date="2019" name="PLoS Negl. Trop. Dis.">
        <title>Revisiting the worldwide diversity of Leptospira species in the environment.</title>
        <authorList>
            <person name="Vincent A.T."/>
            <person name="Schiettekatte O."/>
            <person name="Bourhy P."/>
            <person name="Veyrier F.J."/>
            <person name="Picardeau M."/>
        </authorList>
    </citation>
    <scope>NUCLEOTIDE SEQUENCE [LARGE SCALE GENOMIC DNA]</scope>
    <source>
        <strain evidence="1 2">201702445</strain>
    </source>
</reference>
<dbReference type="RefSeq" id="WP_135571136.1">
    <property type="nucleotide sequence ID" value="NZ_RQGL01000014.1"/>
</dbReference>
<dbReference type="EMBL" id="RQGM01000042">
    <property type="protein sequence ID" value="TGL84279.1"/>
    <property type="molecule type" value="Genomic_DNA"/>
</dbReference>
<dbReference type="Proteomes" id="UP000297613">
    <property type="component" value="Unassembled WGS sequence"/>
</dbReference>
<sequence>MNKNLNCILILFCFLACQPNLDQSEQKEKDVLRVWFAIENLPFANEAIGQYEIAQPIGDMILYDRIGSLNREEVNMKSLSSPIMFLGTNSACLSGSRNSTWTMNISFVHENLPPPKPWYLIETAYYPDDSYSTRSKRVGTTGMQIANCKIGSTMIGSYQLKKIPGYKEYSDNFFNGELEITDFSYFEDFSKKTVLSNNKTASEIDHVFEARYTIQSKNLTHGSMPFDASLNLIYKGKIGYKTEQSRDSYWDTFGRVNYKISGTVNGSPVLASYSIPIVEILNNYIYYYFFK</sequence>